<gene>
    <name evidence="8" type="ORF">QU24_16240</name>
</gene>
<keyword evidence="2" id="KW-0762">Sugar transport</keyword>
<organism evidence="8 9">
    <name type="scientific">Pantoea rodasii</name>
    <dbReference type="NCBI Taxonomy" id="1076549"/>
    <lineage>
        <taxon>Bacteria</taxon>
        <taxon>Pseudomonadati</taxon>
        <taxon>Pseudomonadota</taxon>
        <taxon>Gammaproteobacteria</taxon>
        <taxon>Enterobacterales</taxon>
        <taxon>Erwiniaceae</taxon>
        <taxon>Pantoea</taxon>
    </lineage>
</organism>
<proteinExistence type="predicted"/>
<dbReference type="Proteomes" id="UP000030853">
    <property type="component" value="Unassembled WGS sequence"/>
</dbReference>
<dbReference type="Gene3D" id="1.20.58.80">
    <property type="entry name" value="Phosphotransferase system, lactose/cellobiose-type IIA subunit"/>
    <property type="match status" value="1"/>
</dbReference>
<sequence length="104" mass="11472">MEIDESTVMELIIQAGEARSCSMEALRAARKQDWARADAMLTDATAAAKAAHRIQTKLIGADEGCGKIPVNLIMVHAQDHLMNAMLCRELAEEIIQLRRELAAR</sequence>
<evidence type="ECO:0000313" key="9">
    <source>
        <dbReference type="Proteomes" id="UP000030853"/>
    </source>
</evidence>
<dbReference type="PANTHER" id="PTHR34382">
    <property type="entry name" value="PTS SYSTEM N,N'-DIACETYLCHITOBIOSE-SPECIFIC EIIA COMPONENT"/>
    <property type="match status" value="1"/>
</dbReference>
<evidence type="ECO:0000256" key="6">
    <source>
        <dbReference type="PIRSR" id="PIRSR000699-2"/>
    </source>
</evidence>
<keyword evidence="3" id="KW-0808">Transferase</keyword>
<evidence type="ECO:0000256" key="5">
    <source>
        <dbReference type="PIRSR" id="PIRSR000699-1"/>
    </source>
</evidence>
<keyword evidence="6" id="KW-0460">Magnesium</keyword>
<evidence type="ECO:0000256" key="4">
    <source>
        <dbReference type="ARBA" id="ARBA00022683"/>
    </source>
</evidence>
<dbReference type="InterPro" id="IPR036542">
    <property type="entry name" value="PTS_IIA_lac/cel_sf"/>
</dbReference>
<dbReference type="AlphaFoldDB" id="A0A0B1R5W0"/>
<evidence type="ECO:0000256" key="2">
    <source>
        <dbReference type="ARBA" id="ARBA00022597"/>
    </source>
</evidence>
<feature type="active site" description="Tele-phosphohistidine intermediate" evidence="5">
    <location>
        <position position="76"/>
    </location>
</feature>
<evidence type="ECO:0000256" key="3">
    <source>
        <dbReference type="ARBA" id="ARBA00022679"/>
    </source>
</evidence>
<protein>
    <submittedName>
        <fullName evidence="8">Molecular chaperone TorD</fullName>
    </submittedName>
</protein>
<accession>A0A0B1R5W0</accession>
<feature type="modified residue" description="Phosphohistidine; by HPr" evidence="7">
    <location>
        <position position="76"/>
    </location>
</feature>
<dbReference type="PROSITE" id="PS51095">
    <property type="entry name" value="PTS_EIIA_TYPE_3"/>
    <property type="match status" value="1"/>
</dbReference>
<dbReference type="PIRSF" id="PIRSF000699">
    <property type="entry name" value="PTS_IILac_III"/>
    <property type="match status" value="1"/>
</dbReference>
<evidence type="ECO:0000256" key="7">
    <source>
        <dbReference type="PROSITE-ProRule" id="PRU00418"/>
    </source>
</evidence>
<dbReference type="RefSeq" id="WP_039333069.1">
    <property type="nucleotide sequence ID" value="NZ_JTJJ01000059.1"/>
</dbReference>
<name>A0A0B1R5W0_9GAMM</name>
<dbReference type="GO" id="GO:0009401">
    <property type="term" value="P:phosphoenolpyruvate-dependent sugar phosphotransferase system"/>
    <property type="evidence" value="ECO:0007669"/>
    <property type="project" value="UniProtKB-KW"/>
</dbReference>
<dbReference type="GO" id="GO:0046872">
    <property type="term" value="F:metal ion binding"/>
    <property type="evidence" value="ECO:0007669"/>
    <property type="project" value="UniProtKB-KW"/>
</dbReference>
<dbReference type="PANTHER" id="PTHR34382:SF7">
    <property type="entry name" value="PTS SYSTEM N,N'-DIACETYLCHITOBIOSE-SPECIFIC EIIA COMPONENT"/>
    <property type="match status" value="1"/>
</dbReference>
<feature type="binding site" evidence="6">
    <location>
        <position position="79"/>
    </location>
    <ligand>
        <name>Mg(2+)</name>
        <dbReference type="ChEBI" id="CHEBI:18420"/>
        <note>ligand shared between all trimeric partners</note>
    </ligand>
</feature>
<dbReference type="EMBL" id="JTJJ01000059">
    <property type="protein sequence ID" value="KHJ67046.1"/>
    <property type="molecule type" value="Genomic_DNA"/>
</dbReference>
<dbReference type="InterPro" id="IPR003188">
    <property type="entry name" value="PTS_IIA_lac/cel"/>
</dbReference>
<dbReference type="Pfam" id="PF02255">
    <property type="entry name" value="PTS_IIA"/>
    <property type="match status" value="1"/>
</dbReference>
<keyword evidence="1" id="KW-0813">Transport</keyword>
<dbReference type="SUPFAM" id="SSF46973">
    <property type="entry name" value="Enzyme IIa from lactose specific PTS, IIa-lac"/>
    <property type="match status" value="1"/>
</dbReference>
<keyword evidence="6" id="KW-0479">Metal-binding</keyword>
<keyword evidence="4" id="KW-0598">Phosphotransferase system</keyword>
<comment type="caution">
    <text evidence="8">The sequence shown here is derived from an EMBL/GenBank/DDBJ whole genome shotgun (WGS) entry which is preliminary data.</text>
</comment>
<reference evidence="8 9" key="1">
    <citation type="submission" date="2014-11" db="EMBL/GenBank/DDBJ databases">
        <title>Genome sequencing of Pantoea rodasii ND03.</title>
        <authorList>
            <person name="Muhamad Yunos N.Y."/>
            <person name="Chan K.-G."/>
        </authorList>
    </citation>
    <scope>NUCLEOTIDE SEQUENCE [LARGE SCALE GENOMIC DNA]</scope>
    <source>
        <strain evidence="8 9">ND03</strain>
    </source>
</reference>
<evidence type="ECO:0000313" key="8">
    <source>
        <dbReference type="EMBL" id="KHJ67046.1"/>
    </source>
</evidence>
<comment type="cofactor">
    <cofactor evidence="6">
        <name>Mg(2+)</name>
        <dbReference type="ChEBI" id="CHEBI:18420"/>
    </cofactor>
    <text evidence="6">Binds 1 Mg(2+) ion per trimer.</text>
</comment>
<evidence type="ECO:0000256" key="1">
    <source>
        <dbReference type="ARBA" id="ARBA00022448"/>
    </source>
</evidence>
<dbReference type="GO" id="GO:0016740">
    <property type="term" value="F:transferase activity"/>
    <property type="evidence" value="ECO:0007669"/>
    <property type="project" value="UniProtKB-KW"/>
</dbReference>